<accession>A0A0R1PDR8</accession>
<dbReference type="OrthoDB" id="9791143at2"/>
<dbReference type="EMBL" id="AZER01000014">
    <property type="protein sequence ID" value="KRL27786.1"/>
    <property type="molecule type" value="Genomic_DNA"/>
</dbReference>
<proteinExistence type="predicted"/>
<dbReference type="PANTHER" id="PTHR33204:SF29">
    <property type="entry name" value="TRANSCRIPTIONAL REGULATOR"/>
    <property type="match status" value="1"/>
</dbReference>
<gene>
    <name evidence="5" type="ORF">FD27_GL000527</name>
</gene>
<evidence type="ECO:0000256" key="3">
    <source>
        <dbReference type="ARBA" id="ARBA00023163"/>
    </source>
</evidence>
<sequence length="109" mass="12585">MAKSSSCAIEYTLSLIAGKWKTVILYHLFHQPVYRFNELKKLMPDCSQRMLSLQLKELEKAGLIQKKVYPVVPPKTEYSLTKLGQSMLPVIKAMDKWGLDHHNQLNKEP</sequence>
<evidence type="ECO:0000256" key="2">
    <source>
        <dbReference type="ARBA" id="ARBA00023125"/>
    </source>
</evidence>
<dbReference type="InterPro" id="IPR002577">
    <property type="entry name" value="HTH_HxlR"/>
</dbReference>
<feature type="domain" description="HTH hxlR-type" evidence="4">
    <location>
        <begin position="7"/>
        <end position="106"/>
    </location>
</feature>
<evidence type="ECO:0000259" key="4">
    <source>
        <dbReference type="PROSITE" id="PS51118"/>
    </source>
</evidence>
<keyword evidence="3" id="KW-0804">Transcription</keyword>
<name>A0A0R1PDR8_9LACO</name>
<dbReference type="GO" id="GO:0003677">
    <property type="term" value="F:DNA binding"/>
    <property type="evidence" value="ECO:0007669"/>
    <property type="project" value="UniProtKB-KW"/>
</dbReference>
<dbReference type="Gene3D" id="1.10.10.10">
    <property type="entry name" value="Winged helix-like DNA-binding domain superfamily/Winged helix DNA-binding domain"/>
    <property type="match status" value="1"/>
</dbReference>
<dbReference type="InterPro" id="IPR036390">
    <property type="entry name" value="WH_DNA-bd_sf"/>
</dbReference>
<keyword evidence="6" id="KW-1185">Reference proteome</keyword>
<dbReference type="Proteomes" id="UP000051445">
    <property type="component" value="Unassembled WGS sequence"/>
</dbReference>
<dbReference type="InterPro" id="IPR036388">
    <property type="entry name" value="WH-like_DNA-bd_sf"/>
</dbReference>
<organism evidence="5 6">
    <name type="scientific">Limosilactobacillus frumenti DSM 13145</name>
    <dbReference type="NCBI Taxonomy" id="1423746"/>
    <lineage>
        <taxon>Bacteria</taxon>
        <taxon>Bacillati</taxon>
        <taxon>Bacillota</taxon>
        <taxon>Bacilli</taxon>
        <taxon>Lactobacillales</taxon>
        <taxon>Lactobacillaceae</taxon>
        <taxon>Limosilactobacillus</taxon>
    </lineage>
</organism>
<evidence type="ECO:0000313" key="5">
    <source>
        <dbReference type="EMBL" id="KRL27786.1"/>
    </source>
</evidence>
<dbReference type="STRING" id="1423746.FD27_GL000527"/>
<dbReference type="SUPFAM" id="SSF46785">
    <property type="entry name" value="Winged helix' DNA-binding domain"/>
    <property type="match status" value="1"/>
</dbReference>
<dbReference type="Pfam" id="PF01638">
    <property type="entry name" value="HxlR"/>
    <property type="match status" value="1"/>
</dbReference>
<dbReference type="AlphaFoldDB" id="A0A0R1PDR8"/>
<comment type="caution">
    <text evidence="5">The sequence shown here is derived from an EMBL/GenBank/DDBJ whole genome shotgun (WGS) entry which is preliminary data.</text>
</comment>
<evidence type="ECO:0000256" key="1">
    <source>
        <dbReference type="ARBA" id="ARBA00023015"/>
    </source>
</evidence>
<dbReference type="PANTHER" id="PTHR33204">
    <property type="entry name" value="TRANSCRIPTIONAL REGULATOR, MARR FAMILY"/>
    <property type="match status" value="1"/>
</dbReference>
<dbReference type="RefSeq" id="WP_057749744.1">
    <property type="nucleotide sequence ID" value="NZ_AZER01000014.1"/>
</dbReference>
<keyword evidence="1" id="KW-0805">Transcription regulation</keyword>
<reference evidence="5 6" key="1">
    <citation type="journal article" date="2015" name="Genome Announc.">
        <title>Expanding the biotechnology potential of lactobacilli through comparative genomics of 213 strains and associated genera.</title>
        <authorList>
            <person name="Sun Z."/>
            <person name="Harris H.M."/>
            <person name="McCann A."/>
            <person name="Guo C."/>
            <person name="Argimon S."/>
            <person name="Zhang W."/>
            <person name="Yang X."/>
            <person name="Jeffery I.B."/>
            <person name="Cooney J.C."/>
            <person name="Kagawa T.F."/>
            <person name="Liu W."/>
            <person name="Song Y."/>
            <person name="Salvetti E."/>
            <person name="Wrobel A."/>
            <person name="Rasinkangas P."/>
            <person name="Parkhill J."/>
            <person name="Rea M.C."/>
            <person name="O'Sullivan O."/>
            <person name="Ritari J."/>
            <person name="Douillard F.P."/>
            <person name="Paul Ross R."/>
            <person name="Yang R."/>
            <person name="Briner A.E."/>
            <person name="Felis G.E."/>
            <person name="de Vos W.M."/>
            <person name="Barrangou R."/>
            <person name="Klaenhammer T.R."/>
            <person name="Caufield P.W."/>
            <person name="Cui Y."/>
            <person name="Zhang H."/>
            <person name="O'Toole P.W."/>
        </authorList>
    </citation>
    <scope>NUCLEOTIDE SEQUENCE [LARGE SCALE GENOMIC DNA]</scope>
    <source>
        <strain evidence="5 6">DSM 13145</strain>
    </source>
</reference>
<dbReference type="PROSITE" id="PS51118">
    <property type="entry name" value="HTH_HXLR"/>
    <property type="match status" value="1"/>
</dbReference>
<dbReference type="PATRIC" id="fig|1423746.3.peg.536"/>
<keyword evidence="2" id="KW-0238">DNA-binding</keyword>
<protein>
    <submittedName>
        <fullName evidence="5">HxlR family transcriptional regulator</fullName>
    </submittedName>
</protein>
<evidence type="ECO:0000313" key="6">
    <source>
        <dbReference type="Proteomes" id="UP000051445"/>
    </source>
</evidence>